<proteinExistence type="predicted"/>
<sequence length="91" mass="10683">MFIAVISVNAINMFTVYVYFFLYYGYCHSLINLKKWCTLRRCLHTHTHSKSPKSNAPGYKFQKQQVVFLQLARPMQHLSFYCCATICNNSC</sequence>
<dbReference type="AlphaFoldDB" id="A0A6G5A419"/>
<keyword evidence="1" id="KW-0472">Membrane</keyword>
<name>A0A6G5A419_RHIMP</name>
<reference evidence="2" key="1">
    <citation type="submission" date="2020-03" db="EMBL/GenBank/DDBJ databases">
        <title>A transcriptome and proteome of the tick Rhipicephalus microplus shaped by the genetic composition of its hosts and developmental stage.</title>
        <authorList>
            <person name="Garcia G.R."/>
            <person name="Ribeiro J.M.C."/>
            <person name="Maruyama S.R."/>
            <person name="Gardinasse L.G."/>
            <person name="Nelson K."/>
            <person name="Ferreira B.R."/>
            <person name="Andrade T.G."/>
            <person name="Santos I.K.F.M."/>
        </authorList>
    </citation>
    <scope>NUCLEOTIDE SEQUENCE</scope>
    <source>
        <strain evidence="2">NSGR</strain>
        <tissue evidence="2">Salivary glands</tissue>
    </source>
</reference>
<feature type="transmembrane region" description="Helical" evidence="1">
    <location>
        <begin position="6"/>
        <end position="26"/>
    </location>
</feature>
<evidence type="ECO:0000313" key="2">
    <source>
        <dbReference type="EMBL" id="NIE44946.1"/>
    </source>
</evidence>
<protein>
    <submittedName>
        <fullName evidence="2">Putative secreted protein</fullName>
    </submittedName>
</protein>
<evidence type="ECO:0000256" key="1">
    <source>
        <dbReference type="SAM" id="Phobius"/>
    </source>
</evidence>
<organism evidence="2">
    <name type="scientific">Rhipicephalus microplus</name>
    <name type="common">Cattle tick</name>
    <name type="synonym">Boophilus microplus</name>
    <dbReference type="NCBI Taxonomy" id="6941"/>
    <lineage>
        <taxon>Eukaryota</taxon>
        <taxon>Metazoa</taxon>
        <taxon>Ecdysozoa</taxon>
        <taxon>Arthropoda</taxon>
        <taxon>Chelicerata</taxon>
        <taxon>Arachnida</taxon>
        <taxon>Acari</taxon>
        <taxon>Parasitiformes</taxon>
        <taxon>Ixodida</taxon>
        <taxon>Ixodoidea</taxon>
        <taxon>Ixodidae</taxon>
        <taxon>Rhipicephalinae</taxon>
        <taxon>Rhipicephalus</taxon>
        <taxon>Boophilus</taxon>
    </lineage>
</organism>
<keyword evidence="1" id="KW-1133">Transmembrane helix</keyword>
<keyword evidence="1" id="KW-0812">Transmembrane</keyword>
<dbReference type="EMBL" id="GIKN01002673">
    <property type="protein sequence ID" value="NIE44946.1"/>
    <property type="molecule type" value="Transcribed_RNA"/>
</dbReference>
<accession>A0A6G5A419</accession>